<proteinExistence type="predicted"/>
<name>A0A0G1RGQ3_9BACT</name>
<evidence type="ECO:0000313" key="3">
    <source>
        <dbReference type="EMBL" id="KKU56504.1"/>
    </source>
</evidence>
<feature type="transmembrane region" description="Helical" evidence="1">
    <location>
        <begin position="12"/>
        <end position="31"/>
    </location>
</feature>
<sequence>MAKKVINYRQVLNRLGVVLLAFSLAGNIFLLKHQSTVSSTHLVTEVLDGDTFVTEDKSIIRFDSLDAPELGRCGSLQAKQELEKLILGKRVKIEAVVRDPTGRVIATVRQGSSWVDEKLIASGWVKYASTTIEGHGKLKSIDDQNEILKIGIHSNLCTQYENAYNPKCNIKGNIVDEWTNRGEKIYHLPGCAQYKSTRIEKYRGEEWFCSEKEAVKAGYTKSQACP</sequence>
<evidence type="ECO:0000259" key="2">
    <source>
        <dbReference type="SMART" id="SM00318"/>
    </source>
</evidence>
<dbReference type="InterPro" id="IPR016071">
    <property type="entry name" value="Staphylococal_nuclease_OB-fold"/>
</dbReference>
<evidence type="ECO:0000313" key="4">
    <source>
        <dbReference type="Proteomes" id="UP000034607"/>
    </source>
</evidence>
<protein>
    <submittedName>
        <fullName evidence="3">Succinoglycan biosynthesis protein</fullName>
    </submittedName>
</protein>
<dbReference type="Proteomes" id="UP000034607">
    <property type="component" value="Unassembled WGS sequence"/>
</dbReference>
<gene>
    <name evidence="3" type="ORF">UX78_C0007G0030</name>
</gene>
<keyword evidence="1" id="KW-0812">Transmembrane</keyword>
<keyword evidence="1" id="KW-0472">Membrane</keyword>
<keyword evidence="1" id="KW-1133">Transmembrane helix</keyword>
<dbReference type="SMART" id="SM00318">
    <property type="entry name" value="SNc"/>
    <property type="match status" value="1"/>
</dbReference>
<dbReference type="EMBL" id="LCNM01000007">
    <property type="protein sequence ID" value="KKU56504.1"/>
    <property type="molecule type" value="Genomic_DNA"/>
</dbReference>
<dbReference type="Gene3D" id="2.40.50.90">
    <property type="match status" value="1"/>
</dbReference>
<dbReference type="AlphaFoldDB" id="A0A0G1RGQ3"/>
<dbReference type="InterPro" id="IPR035437">
    <property type="entry name" value="SNase_OB-fold_sf"/>
</dbReference>
<comment type="caution">
    <text evidence="3">The sequence shown here is derived from an EMBL/GenBank/DDBJ whole genome shotgun (WGS) entry which is preliminary data.</text>
</comment>
<evidence type="ECO:0000256" key="1">
    <source>
        <dbReference type="SAM" id="Phobius"/>
    </source>
</evidence>
<feature type="domain" description="TNase-like" evidence="2">
    <location>
        <begin position="37"/>
        <end position="155"/>
    </location>
</feature>
<dbReference type="SUPFAM" id="SSF50199">
    <property type="entry name" value="Staphylococcal nuclease"/>
    <property type="match status" value="1"/>
</dbReference>
<reference evidence="3 4" key="1">
    <citation type="journal article" date="2015" name="Nature">
        <title>rRNA introns, odd ribosomes, and small enigmatic genomes across a large radiation of phyla.</title>
        <authorList>
            <person name="Brown C.T."/>
            <person name="Hug L.A."/>
            <person name="Thomas B.C."/>
            <person name="Sharon I."/>
            <person name="Castelle C.J."/>
            <person name="Singh A."/>
            <person name="Wilkins M.J."/>
            <person name="Williams K.H."/>
            <person name="Banfield J.F."/>
        </authorList>
    </citation>
    <scope>NUCLEOTIDE SEQUENCE [LARGE SCALE GENOMIC DNA]</scope>
</reference>
<accession>A0A0G1RGQ3</accession>
<organism evidence="3 4">
    <name type="scientific">Candidatus Amesbacteria bacterium GW2011_GWA2_47_11</name>
    <dbReference type="NCBI Taxonomy" id="1618357"/>
    <lineage>
        <taxon>Bacteria</taxon>
        <taxon>Candidatus Amesiibacteriota</taxon>
    </lineage>
</organism>